<feature type="repeat" description="WD" evidence="4">
    <location>
        <begin position="115"/>
        <end position="147"/>
    </location>
</feature>
<feature type="region of interest" description="Disordered" evidence="5">
    <location>
        <begin position="833"/>
        <end position="935"/>
    </location>
</feature>
<dbReference type="SMART" id="SM00320">
    <property type="entry name" value="WD40"/>
    <property type="match status" value="6"/>
</dbReference>
<dbReference type="Pfam" id="PF00400">
    <property type="entry name" value="WD40"/>
    <property type="match status" value="5"/>
</dbReference>
<reference evidence="7" key="1">
    <citation type="journal article" date="2012" name="Science">
        <title>The Paleozoic origin of enzymatic lignin decomposition reconstructed from 31 fungal genomes.</title>
        <authorList>
            <person name="Floudas D."/>
            <person name="Binder M."/>
            <person name="Riley R."/>
            <person name="Barry K."/>
            <person name="Blanchette R.A."/>
            <person name="Henrissat B."/>
            <person name="Martinez A.T."/>
            <person name="Otillar R."/>
            <person name="Spatafora J.W."/>
            <person name="Yadav J.S."/>
            <person name="Aerts A."/>
            <person name="Benoit I."/>
            <person name="Boyd A."/>
            <person name="Carlson A."/>
            <person name="Copeland A."/>
            <person name="Coutinho P.M."/>
            <person name="de Vries R.P."/>
            <person name="Ferreira P."/>
            <person name="Findley K."/>
            <person name="Foster B."/>
            <person name="Gaskell J."/>
            <person name="Glotzer D."/>
            <person name="Gorecki P."/>
            <person name="Heitman J."/>
            <person name="Hesse C."/>
            <person name="Hori C."/>
            <person name="Igarashi K."/>
            <person name="Jurgens J.A."/>
            <person name="Kallen N."/>
            <person name="Kersten P."/>
            <person name="Kohler A."/>
            <person name="Kuees U."/>
            <person name="Kumar T.K.A."/>
            <person name="Kuo A."/>
            <person name="LaButti K."/>
            <person name="Larrondo L.F."/>
            <person name="Lindquist E."/>
            <person name="Ling A."/>
            <person name="Lombard V."/>
            <person name="Lucas S."/>
            <person name="Lundell T."/>
            <person name="Martin R."/>
            <person name="McLaughlin D.J."/>
            <person name="Morgenstern I."/>
            <person name="Morin E."/>
            <person name="Murat C."/>
            <person name="Nagy L.G."/>
            <person name="Nolan M."/>
            <person name="Ohm R.A."/>
            <person name="Patyshakuliyeva A."/>
            <person name="Rokas A."/>
            <person name="Ruiz-Duenas F.J."/>
            <person name="Sabat G."/>
            <person name="Salamov A."/>
            <person name="Samejima M."/>
            <person name="Schmutz J."/>
            <person name="Slot J.C."/>
            <person name="St John F."/>
            <person name="Stenlid J."/>
            <person name="Sun H."/>
            <person name="Sun S."/>
            <person name="Syed K."/>
            <person name="Tsang A."/>
            <person name="Wiebenga A."/>
            <person name="Young D."/>
            <person name="Pisabarro A."/>
            <person name="Eastwood D.C."/>
            <person name="Martin F."/>
            <person name="Cullen D."/>
            <person name="Grigoriev I.V."/>
            <person name="Hibbett D.S."/>
        </authorList>
    </citation>
    <scope>NUCLEOTIDE SEQUENCE [LARGE SCALE GENOMIC DNA]</scope>
    <source>
        <strain evidence="7">HHB-11173 SS5</strain>
    </source>
</reference>
<dbReference type="PROSITE" id="PS00678">
    <property type="entry name" value="WD_REPEATS_1"/>
    <property type="match status" value="2"/>
</dbReference>
<sequence length="1166" mass="125724">MLYTAGRDGMVIAWDLGVPMRPRAPAPPDFKPRWEAMTGWADEGAEEDEAELDETLGTSGDVLGEVTAGLRTRRRRFSSARGEEPMPVEERWEADVAMYETMEPLEKVAQFRQSAQMHADWVNDVALCNMNQTVLTASSDGTVKAWNPHSLASPEPSTIGTHTDYVRCLAPCRAQSWVASGSFDRTIKLWDLTRPASSFSQSSSRPLTTLNPPDAAGAKASVYAIAADPYGHTIASGSPERVVRIWDPRSGKRVAKLVGHTDNIRSILISEDARYLLTGSSDASIKLWSLTSQRCLHTFTHHTESVWSLHSSHPTLEVFYSGDRSGLVCKVDVERCAEVADGEGVLLCQDRGEQGGFEGVHDLVAMDDHLLWTATGASSVKKWRVPPRRSARDVVDSPGGMMTLESPRGWGAHHRTSISTDHSPAPSDPFRSASPSLNLRAQHRMSVADSILSHRDTEHEHDEPTLHGIPLESLVKLSSPNDPFALGASIARGRDPEVATLYSAASIMSVPKQQRAARSPLGAIFTNHPTTGNNNNGNNNGMPLGSPRHVDTSARAEYEEREVAADAVPLRDAPEEVLAGERGLVRAAVLNDRMHALTVDTAGEVAVWDLVRCACVGRIAREDVAAASPAGSEGGSGDRERSPREALETVRERIEGEAVVVPWSTLDTKTGVLSVHMTERCFEAEIYADESGYGPERHFNDELRLSIGKWILRNLFLGFIREEQRIHRRLRDEQHAFNDAASGRRSLHRGHAPAHIDFSHLSRRGGSETPEPATPTTPVTPARHSPVASSTVFTAARMLPAVAPASPPSAGVRSSPLIAPMISLAKDTGATVLSPIPQSPSSAVDANATPSAAASPPRDADYFAPRARTSAGNATPDEAGAAGQTPSTPSAGKLMGRIRGFRWPNSSRPPSESGPPGMLLPSEAPNNSEQHASAEVAQTPVQALMAGALSPPSSADGPPLSLPPSTIVMISEEAPPGWRTTYRGTVSSVGLDVPALEAAAPMWLAEYLLLNKVPPIPVLKVGFVLLPYQSREPAERLPELLNAAQSKLTASRFLRVRKLTYHVQDKLDKLTGGSAAVSRANTPRSSFDASKRSPSSTSLAGLTVSRQQAEENFEILCNDIVLPLDMTLAAVRQFVWKSSAELVMHYRRRVPPLPAGAMFTPGSSPR</sequence>
<dbReference type="InterPro" id="IPR019775">
    <property type="entry name" value="WD40_repeat_CS"/>
</dbReference>
<feature type="repeat" description="WD" evidence="4">
    <location>
        <begin position="257"/>
        <end position="298"/>
    </location>
</feature>
<evidence type="ECO:0000313" key="7">
    <source>
        <dbReference type="Proteomes" id="UP000054196"/>
    </source>
</evidence>
<dbReference type="KEGG" id="psq:PUNSTDRAFT_93230"/>
<dbReference type="GO" id="GO:0000724">
    <property type="term" value="P:double-strand break repair via homologous recombination"/>
    <property type="evidence" value="ECO:0007669"/>
    <property type="project" value="TreeGrafter"/>
</dbReference>
<dbReference type="EMBL" id="JH687556">
    <property type="protein sequence ID" value="EIN04141.1"/>
    <property type="molecule type" value="Genomic_DNA"/>
</dbReference>
<feature type="compositionally biased region" description="Basic and acidic residues" evidence="5">
    <location>
        <begin position="636"/>
        <end position="648"/>
    </location>
</feature>
<feature type="region of interest" description="Disordered" evidence="5">
    <location>
        <begin position="625"/>
        <end position="648"/>
    </location>
</feature>
<comment type="similarity">
    <text evidence="1">Belongs to the WD repeat WDR48 family.</text>
</comment>
<dbReference type="OMA" id="PMWLGDV"/>
<keyword evidence="3" id="KW-0677">Repeat</keyword>
<feature type="region of interest" description="Disordered" evidence="5">
    <location>
        <begin position="1074"/>
        <end position="1103"/>
    </location>
</feature>
<protein>
    <submittedName>
        <fullName evidence="6">WD40 repeat-like protein</fullName>
    </submittedName>
</protein>
<dbReference type="Gene3D" id="2.130.10.10">
    <property type="entry name" value="YVTN repeat-like/Quinoprotein amine dehydrogenase"/>
    <property type="match status" value="1"/>
</dbReference>
<feature type="repeat" description="WD" evidence="4">
    <location>
        <begin position="159"/>
        <end position="200"/>
    </location>
</feature>
<dbReference type="PANTHER" id="PTHR19862">
    <property type="entry name" value="WD REPEAT-CONTAINING PROTEIN 48"/>
    <property type="match status" value="1"/>
</dbReference>
<dbReference type="AlphaFoldDB" id="R7S4G6"/>
<dbReference type="InterPro" id="IPR001680">
    <property type="entry name" value="WD40_rpt"/>
</dbReference>
<dbReference type="PROSITE" id="PS50294">
    <property type="entry name" value="WD_REPEATS_REGION"/>
    <property type="match status" value="4"/>
</dbReference>
<dbReference type="InterPro" id="IPR051246">
    <property type="entry name" value="WDR48"/>
</dbReference>
<feature type="region of interest" description="Disordered" evidence="5">
    <location>
        <begin position="390"/>
        <end position="431"/>
    </location>
</feature>
<feature type="compositionally biased region" description="Low complexity" evidence="5">
    <location>
        <begin position="842"/>
        <end position="857"/>
    </location>
</feature>
<feature type="repeat" description="WD" evidence="4">
    <location>
        <begin position="215"/>
        <end position="256"/>
    </location>
</feature>
<feature type="compositionally biased region" description="Polar residues" evidence="5">
    <location>
        <begin position="1079"/>
        <end position="1103"/>
    </location>
</feature>
<proteinExistence type="inferred from homology"/>
<feature type="region of interest" description="Disordered" evidence="5">
    <location>
        <begin position="741"/>
        <end position="788"/>
    </location>
</feature>
<keyword evidence="7" id="KW-1185">Reference proteome</keyword>
<dbReference type="CDD" id="cd17041">
    <property type="entry name" value="Ubl_WDR48"/>
    <property type="match status" value="1"/>
</dbReference>
<dbReference type="GeneID" id="18886551"/>
<evidence type="ECO:0000256" key="5">
    <source>
        <dbReference type="SAM" id="MobiDB-lite"/>
    </source>
</evidence>
<dbReference type="InterPro" id="IPR021772">
    <property type="entry name" value="WDR48/Bun107"/>
</dbReference>
<dbReference type="InterPro" id="IPR020472">
    <property type="entry name" value="WD40_PAC1"/>
</dbReference>
<dbReference type="PRINTS" id="PR00320">
    <property type="entry name" value="GPROTEINBRPT"/>
</dbReference>
<dbReference type="eggNOG" id="KOG0308">
    <property type="taxonomic scope" value="Eukaryota"/>
</dbReference>
<dbReference type="HOGENOM" id="CLU_002197_1_0_1"/>
<dbReference type="SUPFAM" id="SSF50978">
    <property type="entry name" value="WD40 repeat-like"/>
    <property type="match status" value="1"/>
</dbReference>
<evidence type="ECO:0000256" key="3">
    <source>
        <dbReference type="ARBA" id="ARBA00022737"/>
    </source>
</evidence>
<dbReference type="GO" id="GO:0043130">
    <property type="term" value="F:ubiquitin binding"/>
    <property type="evidence" value="ECO:0007669"/>
    <property type="project" value="TreeGrafter"/>
</dbReference>
<evidence type="ECO:0000313" key="6">
    <source>
        <dbReference type="EMBL" id="EIN04141.1"/>
    </source>
</evidence>
<dbReference type="PROSITE" id="PS50082">
    <property type="entry name" value="WD_REPEATS_2"/>
    <property type="match status" value="4"/>
</dbReference>
<organism evidence="6 7">
    <name type="scientific">Punctularia strigosozonata (strain HHB-11173)</name>
    <name type="common">White-rot fungus</name>
    <dbReference type="NCBI Taxonomy" id="741275"/>
    <lineage>
        <taxon>Eukaryota</taxon>
        <taxon>Fungi</taxon>
        <taxon>Dikarya</taxon>
        <taxon>Basidiomycota</taxon>
        <taxon>Agaricomycotina</taxon>
        <taxon>Agaricomycetes</taxon>
        <taxon>Corticiales</taxon>
        <taxon>Punctulariaceae</taxon>
        <taxon>Punctularia</taxon>
    </lineage>
</organism>
<evidence type="ECO:0000256" key="4">
    <source>
        <dbReference type="PROSITE-ProRule" id="PRU00221"/>
    </source>
</evidence>
<dbReference type="Pfam" id="PF11816">
    <property type="entry name" value="DUF3337"/>
    <property type="match status" value="1"/>
</dbReference>
<accession>R7S4G6</accession>
<evidence type="ECO:0000256" key="2">
    <source>
        <dbReference type="ARBA" id="ARBA00022574"/>
    </source>
</evidence>
<feature type="compositionally biased region" description="Low complexity" evidence="5">
    <location>
        <begin position="768"/>
        <end position="782"/>
    </location>
</feature>
<dbReference type="InterPro" id="IPR036322">
    <property type="entry name" value="WD40_repeat_dom_sf"/>
</dbReference>
<dbReference type="OrthoDB" id="2421129at2759"/>
<name>R7S4G6_PUNST</name>
<evidence type="ECO:0000256" key="1">
    <source>
        <dbReference type="ARBA" id="ARBA00006917"/>
    </source>
</evidence>
<dbReference type="CDD" id="cd00200">
    <property type="entry name" value="WD40"/>
    <property type="match status" value="1"/>
</dbReference>
<dbReference type="PANTHER" id="PTHR19862:SF14">
    <property type="entry name" value="WD REPEAT-CONTAINING PROTEIN 48"/>
    <property type="match status" value="1"/>
</dbReference>
<dbReference type="RefSeq" id="XP_007388612.1">
    <property type="nucleotide sequence ID" value="XM_007388550.1"/>
</dbReference>
<feature type="compositionally biased region" description="Low complexity" evidence="5">
    <location>
        <begin position="904"/>
        <end position="916"/>
    </location>
</feature>
<dbReference type="Proteomes" id="UP000054196">
    <property type="component" value="Unassembled WGS sequence"/>
</dbReference>
<gene>
    <name evidence="6" type="ORF">PUNSTDRAFT_93230</name>
</gene>
<dbReference type="InterPro" id="IPR015943">
    <property type="entry name" value="WD40/YVTN_repeat-like_dom_sf"/>
</dbReference>
<keyword evidence="2 4" id="KW-0853">WD repeat</keyword>